<proteinExistence type="predicted"/>
<reference evidence="1 2" key="1">
    <citation type="journal article" date="2017" name="Genome Med.">
        <title>A novel Ruminococcus gnavus clade enriched in inflammatory bowel disease patients.</title>
        <authorList>
            <person name="Hall A.B."/>
            <person name="Yassour M."/>
            <person name="Sauk J."/>
            <person name="Garner A."/>
            <person name="Jiang X."/>
            <person name="Arthur T."/>
            <person name="Lagoudas G.K."/>
            <person name="Vatanen T."/>
            <person name="Fornelos N."/>
            <person name="Wilson R."/>
            <person name="Bertha M."/>
            <person name="Cohen M."/>
            <person name="Garber J."/>
            <person name="Khalili H."/>
            <person name="Gevers D."/>
            <person name="Ananthakrishnan A.N."/>
            <person name="Kugathasan S."/>
            <person name="Lander E.S."/>
            <person name="Blainey P."/>
            <person name="Vlamakis H."/>
            <person name="Xavier R.J."/>
            <person name="Huttenhower C."/>
        </authorList>
    </citation>
    <scope>NUCLEOTIDE SEQUENCE [LARGE SCALE GENOMIC DNA]</scope>
    <source>
        <strain evidence="1 2">RJX1118</strain>
    </source>
</reference>
<evidence type="ECO:0000313" key="2">
    <source>
        <dbReference type="Proteomes" id="UP000234849"/>
    </source>
</evidence>
<accession>A0A2N5NJ48</accession>
<sequence>MVLTSFNQKAYEEDLKNQYKEGVEEGIKEGLDLGRMQMAQEIVLRLFQSGNSPEQIAQLTGIDIEAVKQWIEKRDFSGCAGEA</sequence>
<dbReference type="AlphaFoldDB" id="A0A2N5NJ48"/>
<name>A0A2N5NJ48_MEDGN</name>
<organism evidence="1 2">
    <name type="scientific">Mediterraneibacter gnavus</name>
    <name type="common">Ruminococcus gnavus</name>
    <dbReference type="NCBI Taxonomy" id="33038"/>
    <lineage>
        <taxon>Bacteria</taxon>
        <taxon>Bacillati</taxon>
        <taxon>Bacillota</taxon>
        <taxon>Clostridia</taxon>
        <taxon>Lachnospirales</taxon>
        <taxon>Lachnospiraceae</taxon>
        <taxon>Mediterraneibacter</taxon>
    </lineage>
</organism>
<dbReference type="Proteomes" id="UP000234849">
    <property type="component" value="Unassembled WGS sequence"/>
</dbReference>
<evidence type="ECO:0000313" key="1">
    <source>
        <dbReference type="EMBL" id="PLT55856.1"/>
    </source>
</evidence>
<protein>
    <submittedName>
        <fullName evidence="1">Uncharacterized protein</fullName>
    </submittedName>
</protein>
<dbReference type="EMBL" id="NIHM01000007">
    <property type="protein sequence ID" value="PLT55856.1"/>
    <property type="molecule type" value="Genomic_DNA"/>
</dbReference>
<gene>
    <name evidence="1" type="ORF">CDL18_06660</name>
</gene>
<comment type="caution">
    <text evidence="1">The sequence shown here is derived from an EMBL/GenBank/DDBJ whole genome shotgun (WGS) entry which is preliminary data.</text>
</comment>
<dbReference type="RefSeq" id="WP_101879489.1">
    <property type="nucleotide sequence ID" value="NZ_NIHM01000007.1"/>
</dbReference>